<dbReference type="AlphaFoldDB" id="A0A9P8PRR6"/>
<keyword evidence="1" id="KW-0863">Zinc-finger</keyword>
<evidence type="ECO:0000259" key="3">
    <source>
        <dbReference type="PROSITE" id="PS50119"/>
    </source>
</evidence>
<dbReference type="Pfam" id="PF22586">
    <property type="entry name" value="ANCHR-like_BBOX"/>
    <property type="match status" value="1"/>
</dbReference>
<dbReference type="PANTHER" id="PTHR31560">
    <property type="entry name" value="UPF0652 PROTEIN C16A11.03C-RELATED"/>
    <property type="match status" value="1"/>
</dbReference>
<dbReference type="InterPro" id="IPR057668">
    <property type="entry name" value="E2_Ub-conjug_enz_C"/>
</dbReference>
<evidence type="ECO:0000256" key="2">
    <source>
        <dbReference type="SAM" id="MobiDB-lite"/>
    </source>
</evidence>
<dbReference type="Proteomes" id="UP000769528">
    <property type="component" value="Unassembled WGS sequence"/>
</dbReference>
<comment type="caution">
    <text evidence="4">The sequence shown here is derived from an EMBL/GenBank/DDBJ whole genome shotgun (WGS) entry which is preliminary data.</text>
</comment>
<accession>A0A9P8PRR6</accession>
<reference evidence="4" key="2">
    <citation type="submission" date="2021-01" db="EMBL/GenBank/DDBJ databases">
        <authorList>
            <person name="Schikora-Tamarit M.A."/>
        </authorList>
    </citation>
    <scope>NUCLEOTIDE SEQUENCE</scope>
    <source>
        <strain evidence="4">CBS6341</strain>
    </source>
</reference>
<feature type="region of interest" description="Disordered" evidence="2">
    <location>
        <begin position="93"/>
        <end position="123"/>
    </location>
</feature>
<dbReference type="OrthoDB" id="406045at2759"/>
<dbReference type="EMBL" id="JAEUBF010000681">
    <property type="protein sequence ID" value="KAH3676124.1"/>
    <property type="molecule type" value="Genomic_DNA"/>
</dbReference>
<dbReference type="Pfam" id="PF09418">
    <property type="entry name" value="DUF2009"/>
    <property type="match status" value="1"/>
</dbReference>
<organism evidence="4 5">
    <name type="scientific">Wickerhamomyces mucosus</name>
    <dbReference type="NCBI Taxonomy" id="1378264"/>
    <lineage>
        <taxon>Eukaryota</taxon>
        <taxon>Fungi</taxon>
        <taxon>Dikarya</taxon>
        <taxon>Ascomycota</taxon>
        <taxon>Saccharomycotina</taxon>
        <taxon>Saccharomycetes</taxon>
        <taxon>Phaffomycetales</taxon>
        <taxon>Wickerhamomycetaceae</taxon>
        <taxon>Wickerhamomyces</taxon>
    </lineage>
</organism>
<evidence type="ECO:0000313" key="4">
    <source>
        <dbReference type="EMBL" id="KAH3676124.1"/>
    </source>
</evidence>
<dbReference type="PROSITE" id="PS50119">
    <property type="entry name" value="ZF_BBOX"/>
    <property type="match status" value="1"/>
</dbReference>
<dbReference type="GO" id="GO:0008270">
    <property type="term" value="F:zinc ion binding"/>
    <property type="evidence" value="ECO:0007669"/>
    <property type="project" value="UniProtKB-KW"/>
</dbReference>
<protein>
    <recommendedName>
        <fullName evidence="3">B box-type domain-containing protein</fullName>
    </recommendedName>
</protein>
<sequence>MDSQLKRILSNDSDYIEIEFPSNIDDKESSLSNENNEQLCNECNDMRIEINCLNCDENFCSGCFQLIHNGGKRKDHQFDRLIKDDGIISDSKDLEQDQEQEQDQDQDQDQEQDQDQDQDLDHQDPIDSQLLKSIQSKIEFIPLRLTFEERFYLNLLDSALNVSEYTDKVDIISYKSKSKRIISQIKQICSILIGLIYSSIFKKGEILIKDKNFKENSQIFKSIFEIGRRYKILNPNKFKNNFGKLCYIIMDSKLPEIEEQLEFNLYTPIKTIKRFIQSKAKDQEDKIWGIFKDKDLLIATSQIQSINRSRILIKKDIKSKEFAIKRLISKYSSEIFPNEDIEQIIYSIDDYNSYIFHNRNPTNRFINRLKSFELPEIKQNYNIGIQYGRFGSKLTHDHNRQYNYVLQSLTLWSIIQREMIYLWSIADDDLFNEISYRLSSTGQGLNRIKQCPNLYKTMYKLIGEAKSKCSNGWIGSSVIHLGDDAVPNALFFLDKYIQIPNILIPIDQILLKIPELFQGNDINLIDMMVKNYQNEDNLKLLILQDCFSHMFDGSGADNFFMSGSCIDGRLTSAWNFTNEIHKREYYKIFLLTGFIGFNGED</sequence>
<keyword evidence="1" id="KW-0479">Metal-binding</keyword>
<dbReference type="PANTHER" id="PTHR31560:SF0">
    <property type="entry name" value="UPF0652 PROTEIN C22H10.08"/>
    <property type="match status" value="1"/>
</dbReference>
<gene>
    <name evidence="4" type="ORF">WICMUC_002421</name>
</gene>
<name>A0A9P8PRR6_9ASCO</name>
<dbReference type="InterPro" id="IPR000315">
    <property type="entry name" value="Znf_B-box"/>
</dbReference>
<feature type="compositionally biased region" description="Acidic residues" evidence="2">
    <location>
        <begin position="96"/>
        <end position="118"/>
    </location>
</feature>
<keyword evidence="1" id="KW-0862">Zinc</keyword>
<reference evidence="4" key="1">
    <citation type="journal article" date="2021" name="Open Biol.">
        <title>Shared evolutionary footprints suggest mitochondrial oxidative damage underlies multiple complex I losses in fungi.</title>
        <authorList>
            <person name="Schikora-Tamarit M.A."/>
            <person name="Marcet-Houben M."/>
            <person name="Nosek J."/>
            <person name="Gabaldon T."/>
        </authorList>
    </citation>
    <scope>NUCLEOTIDE SEQUENCE</scope>
    <source>
        <strain evidence="4">CBS6341</strain>
    </source>
</reference>
<proteinExistence type="predicted"/>
<keyword evidence="5" id="KW-1185">Reference proteome</keyword>
<evidence type="ECO:0000313" key="5">
    <source>
        <dbReference type="Proteomes" id="UP000769528"/>
    </source>
</evidence>
<dbReference type="InterPro" id="IPR018553">
    <property type="entry name" value="E2_Ub-conjug_enz"/>
</dbReference>
<evidence type="ECO:0000256" key="1">
    <source>
        <dbReference type="PROSITE-ProRule" id="PRU00024"/>
    </source>
</evidence>
<feature type="domain" description="B box-type" evidence="3">
    <location>
        <begin position="35"/>
        <end position="81"/>
    </location>
</feature>